<dbReference type="EMBL" id="CP065989">
    <property type="protein sequence ID" value="QQB14378.1"/>
    <property type="molecule type" value="Genomic_DNA"/>
</dbReference>
<sequence length="358" mass="38068">MASRAAGTYPPVPEPLPHPIVDTHTHLDIGTGMRLPLGAGEPAPEVTPDEEEEFPDLDFFFDTAEQAGVRRIVQIGCDLPAARWTTALVASQFAGRAGVADVNGSHAGTGGSQADANGSQTDANGRSAASALIDPSVVATVPAPPESPRTWMLGGAALHPNEAPRLAEAGLLDDALTEIEALVTSTDRMRVVGETGLDYFRTGEDGIAEQQRSFRAHIEIAKRTGRALQIHDREAHADVLRILREEGAPEVTIFHCFSGDEAMARECAEAGYFMSFAGNITFKNADELRRAAASAPLELLLTETDAPFLTPHPYRGKPGGPYLTPITARKLAEVRGMDAGDLAEAVWTNAETALGSWD</sequence>
<dbReference type="PANTHER" id="PTHR46124">
    <property type="entry name" value="D-AMINOACYL-TRNA DEACYLASE"/>
    <property type="match status" value="1"/>
</dbReference>
<evidence type="ECO:0000256" key="2">
    <source>
        <dbReference type="SAM" id="MobiDB-lite"/>
    </source>
</evidence>
<evidence type="ECO:0000256" key="1">
    <source>
        <dbReference type="ARBA" id="ARBA00022801"/>
    </source>
</evidence>
<dbReference type="InterPro" id="IPR018228">
    <property type="entry name" value="DNase_TatD-rel_CS"/>
</dbReference>
<dbReference type="GO" id="GO:0016788">
    <property type="term" value="F:hydrolase activity, acting on ester bonds"/>
    <property type="evidence" value="ECO:0007669"/>
    <property type="project" value="InterPro"/>
</dbReference>
<dbReference type="RefSeq" id="WP_198499446.1">
    <property type="nucleotide sequence ID" value="NZ_CP065989.1"/>
</dbReference>
<dbReference type="SUPFAM" id="SSF51556">
    <property type="entry name" value="Metallo-dependent hydrolases"/>
    <property type="match status" value="1"/>
</dbReference>
<keyword evidence="1 3" id="KW-0378">Hydrolase</keyword>
<dbReference type="Gene3D" id="3.20.20.140">
    <property type="entry name" value="Metal-dependent hydrolases"/>
    <property type="match status" value="1"/>
</dbReference>
<gene>
    <name evidence="3" type="ORF">I6H47_16855</name>
</gene>
<protein>
    <submittedName>
        <fullName evidence="3">TatD family hydrolase</fullName>
    </submittedName>
</protein>
<dbReference type="InterPro" id="IPR001130">
    <property type="entry name" value="TatD-like"/>
</dbReference>
<dbReference type="PROSITE" id="PS01137">
    <property type="entry name" value="TATD_1"/>
    <property type="match status" value="1"/>
</dbReference>
<reference evidence="3 4" key="1">
    <citation type="submission" date="2020-12" db="EMBL/GenBank/DDBJ databases">
        <title>FDA dAtabase for Regulatory Grade micrObial Sequences (FDA-ARGOS): Supporting development and validation of Infectious Disease Dx tests.</title>
        <authorList>
            <person name="Sproer C."/>
            <person name="Gronow S."/>
            <person name="Severitt S."/>
            <person name="Schroder I."/>
            <person name="Tallon L."/>
            <person name="Sadzewicz L."/>
            <person name="Zhao X."/>
            <person name="Boylan J."/>
            <person name="Ott S."/>
            <person name="Bowen H."/>
            <person name="Vavikolanu K."/>
            <person name="Mehta A."/>
            <person name="Aluvathingal J."/>
            <person name="Nadendla S."/>
            <person name="Lowell S."/>
            <person name="Myers T."/>
            <person name="Yan Y."/>
            <person name="Sichtig H."/>
        </authorList>
    </citation>
    <scope>NUCLEOTIDE SEQUENCE [LARGE SCALE GENOMIC DNA]</scope>
    <source>
        <strain evidence="3 4">FDAARGOS_990</strain>
    </source>
</reference>
<organism evidence="3 4">
    <name type="scientific">Brevibacterium casei</name>
    <dbReference type="NCBI Taxonomy" id="33889"/>
    <lineage>
        <taxon>Bacteria</taxon>
        <taxon>Bacillati</taxon>
        <taxon>Actinomycetota</taxon>
        <taxon>Actinomycetes</taxon>
        <taxon>Micrococcales</taxon>
        <taxon>Brevibacteriaceae</taxon>
        <taxon>Brevibacterium</taxon>
    </lineage>
</organism>
<accession>A0A7T4DJ15</accession>
<dbReference type="CDD" id="cd01310">
    <property type="entry name" value="TatD_DNAse"/>
    <property type="match status" value="1"/>
</dbReference>
<feature type="compositionally biased region" description="Polar residues" evidence="2">
    <location>
        <begin position="112"/>
        <end position="124"/>
    </location>
</feature>
<feature type="region of interest" description="Disordered" evidence="2">
    <location>
        <begin position="104"/>
        <end position="127"/>
    </location>
</feature>
<name>A0A7T4DJ15_9MICO</name>
<evidence type="ECO:0000313" key="3">
    <source>
        <dbReference type="EMBL" id="QQB14378.1"/>
    </source>
</evidence>
<dbReference type="PANTHER" id="PTHR46124:SF2">
    <property type="entry name" value="D-AMINOACYL-TRNA DEACYLASE"/>
    <property type="match status" value="1"/>
</dbReference>
<dbReference type="Pfam" id="PF01026">
    <property type="entry name" value="TatD_DNase"/>
    <property type="match status" value="1"/>
</dbReference>
<dbReference type="GO" id="GO:0005829">
    <property type="term" value="C:cytosol"/>
    <property type="evidence" value="ECO:0007669"/>
    <property type="project" value="TreeGrafter"/>
</dbReference>
<evidence type="ECO:0000313" key="4">
    <source>
        <dbReference type="Proteomes" id="UP000595374"/>
    </source>
</evidence>
<dbReference type="InterPro" id="IPR032466">
    <property type="entry name" value="Metal_Hydrolase"/>
</dbReference>
<dbReference type="Proteomes" id="UP000595374">
    <property type="component" value="Chromosome"/>
</dbReference>
<proteinExistence type="predicted"/>
<dbReference type="AlphaFoldDB" id="A0A7T4DJ15"/>